<comment type="caution">
    <text evidence="1">The sequence shown here is derived from an EMBL/GenBank/DDBJ whole genome shotgun (WGS) entry which is preliminary data.</text>
</comment>
<organism evidence="1 2">
    <name type="scientific">Bagarius yarrelli</name>
    <name type="common">Goonch</name>
    <name type="synonym">Bagrus yarrelli</name>
    <dbReference type="NCBI Taxonomy" id="175774"/>
    <lineage>
        <taxon>Eukaryota</taxon>
        <taxon>Metazoa</taxon>
        <taxon>Chordata</taxon>
        <taxon>Craniata</taxon>
        <taxon>Vertebrata</taxon>
        <taxon>Euteleostomi</taxon>
        <taxon>Actinopterygii</taxon>
        <taxon>Neopterygii</taxon>
        <taxon>Teleostei</taxon>
        <taxon>Ostariophysi</taxon>
        <taxon>Siluriformes</taxon>
        <taxon>Sisoridae</taxon>
        <taxon>Sisorinae</taxon>
        <taxon>Bagarius</taxon>
    </lineage>
</organism>
<dbReference type="Proteomes" id="UP000319801">
    <property type="component" value="Unassembled WGS sequence"/>
</dbReference>
<proteinExistence type="predicted"/>
<gene>
    <name evidence="1" type="ORF">Baya_13296</name>
</gene>
<evidence type="ECO:0000313" key="2">
    <source>
        <dbReference type="Proteomes" id="UP000319801"/>
    </source>
</evidence>
<name>A0A556V5I6_BAGYA</name>
<keyword evidence="2" id="KW-1185">Reference proteome</keyword>
<reference evidence="1 2" key="1">
    <citation type="journal article" date="2019" name="Genome Biol. Evol.">
        <title>Whole-Genome Sequencing of the Giant Devil Catfish, Bagarius yarrelli.</title>
        <authorList>
            <person name="Jiang W."/>
            <person name="Lv Y."/>
            <person name="Cheng L."/>
            <person name="Yang K."/>
            <person name="Chao B."/>
            <person name="Wang X."/>
            <person name="Li Y."/>
            <person name="Pan X."/>
            <person name="You X."/>
            <person name="Zhang Y."/>
            <person name="Yang J."/>
            <person name="Li J."/>
            <person name="Zhang X."/>
            <person name="Liu S."/>
            <person name="Sun C."/>
            <person name="Yang J."/>
            <person name="Shi Q."/>
        </authorList>
    </citation>
    <scope>NUCLEOTIDE SEQUENCE [LARGE SCALE GENOMIC DNA]</scope>
    <source>
        <strain evidence="1">JWS20170419001</strain>
        <tissue evidence="1">Muscle</tissue>
    </source>
</reference>
<evidence type="ECO:0000313" key="1">
    <source>
        <dbReference type="EMBL" id="TSV54888.1"/>
    </source>
</evidence>
<dbReference type="EMBL" id="VCAZ01000126">
    <property type="protein sequence ID" value="TSV54888.1"/>
    <property type="molecule type" value="Genomic_DNA"/>
</dbReference>
<accession>A0A556V5I6</accession>
<sequence>MRSHFQASGYKNIQMKINQKAAEGRVEDNSGQDERPDLIAALSRKITAVNKLTQPERLSEKSYRQTVGYTKTLWGDHMSQEKLRLPELLHMERLLILKIWNGVCFRKL</sequence>
<protein>
    <submittedName>
        <fullName evidence="1">Uncharacterized protein</fullName>
    </submittedName>
</protein>
<dbReference type="AlphaFoldDB" id="A0A556V5I6"/>